<dbReference type="EMBL" id="BPLQ01008329">
    <property type="protein sequence ID" value="GIY36610.1"/>
    <property type="molecule type" value="Genomic_DNA"/>
</dbReference>
<comment type="caution">
    <text evidence="1">The sequence shown here is derived from an EMBL/GenBank/DDBJ whole genome shotgun (WGS) entry which is preliminary data.</text>
</comment>
<dbReference type="AlphaFoldDB" id="A0AAV4SS97"/>
<protein>
    <submittedName>
        <fullName evidence="1">Uncharacterized protein</fullName>
    </submittedName>
</protein>
<accession>A0AAV4SS97</accession>
<reference evidence="1 2" key="1">
    <citation type="submission" date="2021-06" db="EMBL/GenBank/DDBJ databases">
        <title>Caerostris darwini draft genome.</title>
        <authorList>
            <person name="Kono N."/>
            <person name="Arakawa K."/>
        </authorList>
    </citation>
    <scope>NUCLEOTIDE SEQUENCE [LARGE SCALE GENOMIC DNA]</scope>
</reference>
<sequence length="82" mass="9187">MKPGLPGRVPLEKARKACPHGTLIPTDATEFTHSGILISFLLHHVQRERKTNPGYTFRLGALGFCFGKVQLLRISGEFFKHN</sequence>
<evidence type="ECO:0000313" key="2">
    <source>
        <dbReference type="Proteomes" id="UP001054837"/>
    </source>
</evidence>
<gene>
    <name evidence="1" type="ORF">CDAR_111201</name>
</gene>
<evidence type="ECO:0000313" key="1">
    <source>
        <dbReference type="EMBL" id="GIY36610.1"/>
    </source>
</evidence>
<proteinExistence type="predicted"/>
<name>A0AAV4SS97_9ARAC</name>
<keyword evidence="2" id="KW-1185">Reference proteome</keyword>
<dbReference type="Proteomes" id="UP001054837">
    <property type="component" value="Unassembled WGS sequence"/>
</dbReference>
<organism evidence="1 2">
    <name type="scientific">Caerostris darwini</name>
    <dbReference type="NCBI Taxonomy" id="1538125"/>
    <lineage>
        <taxon>Eukaryota</taxon>
        <taxon>Metazoa</taxon>
        <taxon>Ecdysozoa</taxon>
        <taxon>Arthropoda</taxon>
        <taxon>Chelicerata</taxon>
        <taxon>Arachnida</taxon>
        <taxon>Araneae</taxon>
        <taxon>Araneomorphae</taxon>
        <taxon>Entelegynae</taxon>
        <taxon>Araneoidea</taxon>
        <taxon>Araneidae</taxon>
        <taxon>Caerostris</taxon>
    </lineage>
</organism>